<keyword evidence="3" id="KW-0812">Transmembrane</keyword>
<keyword evidence="2" id="KW-0378">Hydrolase</keyword>
<dbReference type="SUPFAM" id="SSF53474">
    <property type="entry name" value="alpha/beta-Hydrolases"/>
    <property type="match status" value="1"/>
</dbReference>
<keyword evidence="3" id="KW-0472">Membrane</keyword>
<feature type="transmembrane region" description="Helical" evidence="3">
    <location>
        <begin position="12"/>
        <end position="32"/>
    </location>
</feature>
<dbReference type="PANTHER" id="PTHR11005">
    <property type="entry name" value="LYSOSOMAL ACID LIPASE-RELATED"/>
    <property type="match status" value="1"/>
</dbReference>
<evidence type="ECO:0000256" key="2">
    <source>
        <dbReference type="PIRNR" id="PIRNR000862"/>
    </source>
</evidence>
<dbReference type="FunFam" id="3.40.50.1820:FF:000126">
    <property type="entry name" value="Lipase"/>
    <property type="match status" value="1"/>
</dbReference>
<evidence type="ECO:0000256" key="1">
    <source>
        <dbReference type="ARBA" id="ARBA00010701"/>
    </source>
</evidence>
<dbReference type="EMBL" id="CAMAPE010000005">
    <property type="protein sequence ID" value="CAH9070411.1"/>
    <property type="molecule type" value="Genomic_DNA"/>
</dbReference>
<accession>A0A9P1E081</accession>
<dbReference type="PROSITE" id="PS51257">
    <property type="entry name" value="PROKAR_LIPOPROTEIN"/>
    <property type="match status" value="1"/>
</dbReference>
<dbReference type="InterPro" id="IPR025483">
    <property type="entry name" value="Lipase_euk"/>
</dbReference>
<gene>
    <name evidence="5" type="ORF">CEURO_LOCUS3651</name>
</gene>
<dbReference type="PIRSF" id="PIRSF000862">
    <property type="entry name" value="Steryl_ester_lip"/>
    <property type="match status" value="1"/>
</dbReference>
<evidence type="ECO:0000256" key="3">
    <source>
        <dbReference type="SAM" id="Phobius"/>
    </source>
</evidence>
<dbReference type="Gene3D" id="3.40.50.1820">
    <property type="entry name" value="alpha/beta hydrolase"/>
    <property type="match status" value="1"/>
</dbReference>
<dbReference type="Pfam" id="PF04083">
    <property type="entry name" value="Abhydro_lipase"/>
    <property type="match status" value="1"/>
</dbReference>
<name>A0A9P1E081_CUSEU</name>
<organism evidence="5 6">
    <name type="scientific">Cuscuta europaea</name>
    <name type="common">European dodder</name>
    <dbReference type="NCBI Taxonomy" id="41803"/>
    <lineage>
        <taxon>Eukaryota</taxon>
        <taxon>Viridiplantae</taxon>
        <taxon>Streptophyta</taxon>
        <taxon>Embryophyta</taxon>
        <taxon>Tracheophyta</taxon>
        <taxon>Spermatophyta</taxon>
        <taxon>Magnoliopsida</taxon>
        <taxon>eudicotyledons</taxon>
        <taxon>Gunneridae</taxon>
        <taxon>Pentapetalae</taxon>
        <taxon>asterids</taxon>
        <taxon>lamiids</taxon>
        <taxon>Solanales</taxon>
        <taxon>Convolvulaceae</taxon>
        <taxon>Cuscuteae</taxon>
        <taxon>Cuscuta</taxon>
        <taxon>Cuscuta subgen. Cuscuta</taxon>
    </lineage>
</organism>
<feature type="domain" description="Partial AB-hydrolase lipase" evidence="4">
    <location>
        <begin position="56"/>
        <end position="112"/>
    </location>
</feature>
<dbReference type="GO" id="GO:0016042">
    <property type="term" value="P:lipid catabolic process"/>
    <property type="evidence" value="ECO:0007669"/>
    <property type="project" value="UniProtKB-KW"/>
</dbReference>
<reference evidence="5" key="1">
    <citation type="submission" date="2022-07" db="EMBL/GenBank/DDBJ databases">
        <authorList>
            <person name="Macas J."/>
            <person name="Novak P."/>
            <person name="Neumann P."/>
        </authorList>
    </citation>
    <scope>NUCLEOTIDE SEQUENCE</scope>
</reference>
<dbReference type="Proteomes" id="UP001152484">
    <property type="component" value="Unassembled WGS sequence"/>
</dbReference>
<dbReference type="OrthoDB" id="9974421at2759"/>
<evidence type="ECO:0000313" key="6">
    <source>
        <dbReference type="Proteomes" id="UP001152484"/>
    </source>
</evidence>
<evidence type="ECO:0000259" key="4">
    <source>
        <dbReference type="Pfam" id="PF04083"/>
    </source>
</evidence>
<keyword evidence="2" id="KW-0443">Lipid metabolism</keyword>
<dbReference type="AlphaFoldDB" id="A0A9P1E081"/>
<proteinExistence type="inferred from homology"/>
<comment type="similarity">
    <text evidence="1 2">Belongs to the AB hydrolase superfamily. Lipase family.</text>
</comment>
<keyword evidence="6" id="KW-1185">Reference proteome</keyword>
<dbReference type="InterPro" id="IPR029058">
    <property type="entry name" value="AB_hydrolase_fold"/>
</dbReference>
<protein>
    <recommendedName>
        <fullName evidence="2">Lipase</fullName>
    </recommendedName>
</protein>
<sequence length="417" mass="46482">MRMSLVREKLEWSWSGVGFSWFGLGVVLAIIVSCTATQTPKNGSTTPDAASICANAILIYGYQCQEYLINTGDGYILSVQRIPMGRSGGEGPRPPVLLQHGLLLDGRSWFYNKPEENLPMILADKGYDVWISNTRGTEYSRRHLYLDPKQKGYWYWTWDHLAEYEVPAVINFVYKTTGQKVHYIGHALGSLLCLASFAEGNMGIDRVKSAAFLSPTVYTNHITSPIISVAVKLGLAEMGARIGLYEFDADSQPVSRIVKLLCSQPTIVCGELPTPLTGKNCCINKMAKQLFAKNGMEPTSIRNLKHLSQNVRHGTLEKYDYGTTEANMEHYGAKNPPLYDLSHIPRNLSVFISYGGADKMADADDVKILVEELKPALDGDKLRVQYIPNYAHYDFVMGLTANRDLYGNLTAFIDQNK</sequence>
<comment type="caution">
    <text evidence="5">The sequence shown here is derived from an EMBL/GenBank/DDBJ whole genome shotgun (WGS) entry which is preliminary data.</text>
</comment>
<dbReference type="GO" id="GO:0016788">
    <property type="term" value="F:hydrolase activity, acting on ester bonds"/>
    <property type="evidence" value="ECO:0007669"/>
    <property type="project" value="InterPro"/>
</dbReference>
<keyword evidence="2" id="KW-0442">Lipid degradation</keyword>
<evidence type="ECO:0000313" key="5">
    <source>
        <dbReference type="EMBL" id="CAH9070411.1"/>
    </source>
</evidence>
<dbReference type="InterPro" id="IPR006693">
    <property type="entry name" value="AB_hydrolase_lipase"/>
</dbReference>
<keyword evidence="3" id="KW-1133">Transmembrane helix</keyword>